<protein>
    <submittedName>
        <fullName evidence="1">Uncharacterized protein</fullName>
    </submittedName>
</protein>
<evidence type="ECO:0000313" key="1">
    <source>
        <dbReference type="EMBL" id="KKW11195.1"/>
    </source>
</evidence>
<proteinExistence type="predicted"/>
<gene>
    <name evidence="1" type="ORF">UY48_C0023G0003</name>
</gene>
<organism evidence="1 2">
    <name type="scientific">Candidatus Gottesmanbacteria bacterium GW2011_GWB1_49_7</name>
    <dbReference type="NCBI Taxonomy" id="1618448"/>
    <lineage>
        <taxon>Bacteria</taxon>
        <taxon>Candidatus Gottesmaniibacteriota</taxon>
    </lineage>
</organism>
<accession>A0A0G1VY00</accession>
<name>A0A0G1VY00_9BACT</name>
<sequence length="169" mass="20089">MNDLFLQEKLLPVGQKLVRDGFRKIYDLAKELHCNEIMNHEVMIMVGEILDREKDIDYILSYTIEMFHNSHILYSYASIKKTPLTFMKKLMRQDEWFFTQKVSCIPYIVKIDDYVDGIIPDFIYDKIENIKQYGIEDFYVAYPVIAKLPQVDPIVFVKLGNEMIFIGKW</sequence>
<dbReference type="AlphaFoldDB" id="A0A0G1VY00"/>
<dbReference type="EMBL" id="LCQD01000023">
    <property type="protein sequence ID" value="KKW11195.1"/>
    <property type="molecule type" value="Genomic_DNA"/>
</dbReference>
<comment type="caution">
    <text evidence="1">The sequence shown here is derived from an EMBL/GenBank/DDBJ whole genome shotgun (WGS) entry which is preliminary data.</text>
</comment>
<evidence type="ECO:0000313" key="2">
    <source>
        <dbReference type="Proteomes" id="UP000034588"/>
    </source>
</evidence>
<reference evidence="1 2" key="1">
    <citation type="journal article" date="2015" name="Nature">
        <title>rRNA introns, odd ribosomes, and small enigmatic genomes across a large radiation of phyla.</title>
        <authorList>
            <person name="Brown C.T."/>
            <person name="Hug L.A."/>
            <person name="Thomas B.C."/>
            <person name="Sharon I."/>
            <person name="Castelle C.J."/>
            <person name="Singh A."/>
            <person name="Wilkins M.J."/>
            <person name="Williams K.H."/>
            <person name="Banfield J.F."/>
        </authorList>
    </citation>
    <scope>NUCLEOTIDE SEQUENCE [LARGE SCALE GENOMIC DNA]</scope>
</reference>
<dbReference type="Proteomes" id="UP000034588">
    <property type="component" value="Unassembled WGS sequence"/>
</dbReference>